<dbReference type="GeneID" id="17277688"/>
<dbReference type="HOGENOM" id="CLU_1013510_0_0_1"/>
<organism evidence="2 3">
    <name type="scientific">Emiliania huxleyi (strain CCMP1516)</name>
    <dbReference type="NCBI Taxonomy" id="280463"/>
    <lineage>
        <taxon>Eukaryota</taxon>
        <taxon>Haptista</taxon>
        <taxon>Haptophyta</taxon>
        <taxon>Prymnesiophyceae</taxon>
        <taxon>Isochrysidales</taxon>
        <taxon>Noelaerhabdaceae</taxon>
        <taxon>Emiliania</taxon>
    </lineage>
</organism>
<dbReference type="KEGG" id="ehx:EMIHUDRAFT_230980"/>
<dbReference type="EnsemblProtists" id="EOD32415">
    <property type="protein sequence ID" value="EOD32415"/>
    <property type="gene ID" value="EMIHUDRAFT_230980"/>
</dbReference>
<dbReference type="RefSeq" id="XP_005784844.1">
    <property type="nucleotide sequence ID" value="XM_005784787.1"/>
</dbReference>
<evidence type="ECO:0000313" key="3">
    <source>
        <dbReference type="Proteomes" id="UP000013827"/>
    </source>
</evidence>
<keyword evidence="1" id="KW-0732">Signal</keyword>
<reference evidence="3" key="1">
    <citation type="journal article" date="2013" name="Nature">
        <title>Pan genome of the phytoplankton Emiliania underpins its global distribution.</title>
        <authorList>
            <person name="Read B.A."/>
            <person name="Kegel J."/>
            <person name="Klute M.J."/>
            <person name="Kuo A."/>
            <person name="Lefebvre S.C."/>
            <person name="Maumus F."/>
            <person name="Mayer C."/>
            <person name="Miller J."/>
            <person name="Monier A."/>
            <person name="Salamov A."/>
            <person name="Young J."/>
            <person name="Aguilar M."/>
            <person name="Claverie J.M."/>
            <person name="Frickenhaus S."/>
            <person name="Gonzalez K."/>
            <person name="Herman E.K."/>
            <person name="Lin Y.C."/>
            <person name="Napier J."/>
            <person name="Ogata H."/>
            <person name="Sarno A.F."/>
            <person name="Shmutz J."/>
            <person name="Schroeder D."/>
            <person name="de Vargas C."/>
            <person name="Verret F."/>
            <person name="von Dassow P."/>
            <person name="Valentin K."/>
            <person name="Van de Peer Y."/>
            <person name="Wheeler G."/>
            <person name="Dacks J.B."/>
            <person name="Delwiche C.F."/>
            <person name="Dyhrman S.T."/>
            <person name="Glockner G."/>
            <person name="John U."/>
            <person name="Richards T."/>
            <person name="Worden A.Z."/>
            <person name="Zhang X."/>
            <person name="Grigoriev I.V."/>
            <person name="Allen A.E."/>
            <person name="Bidle K."/>
            <person name="Borodovsky M."/>
            <person name="Bowler C."/>
            <person name="Brownlee C."/>
            <person name="Cock J.M."/>
            <person name="Elias M."/>
            <person name="Gladyshev V.N."/>
            <person name="Groth M."/>
            <person name="Guda C."/>
            <person name="Hadaegh A."/>
            <person name="Iglesias-Rodriguez M.D."/>
            <person name="Jenkins J."/>
            <person name="Jones B.M."/>
            <person name="Lawson T."/>
            <person name="Leese F."/>
            <person name="Lindquist E."/>
            <person name="Lobanov A."/>
            <person name="Lomsadze A."/>
            <person name="Malik S.B."/>
            <person name="Marsh M.E."/>
            <person name="Mackinder L."/>
            <person name="Mock T."/>
            <person name="Mueller-Roeber B."/>
            <person name="Pagarete A."/>
            <person name="Parker M."/>
            <person name="Probert I."/>
            <person name="Quesneville H."/>
            <person name="Raines C."/>
            <person name="Rensing S.A."/>
            <person name="Riano-Pachon D.M."/>
            <person name="Richier S."/>
            <person name="Rokitta S."/>
            <person name="Shiraiwa Y."/>
            <person name="Soanes D.M."/>
            <person name="van der Giezen M."/>
            <person name="Wahlund T.M."/>
            <person name="Williams B."/>
            <person name="Wilson W."/>
            <person name="Wolfe G."/>
            <person name="Wurch L.L."/>
        </authorList>
    </citation>
    <scope>NUCLEOTIDE SEQUENCE</scope>
</reference>
<name>A0A0D3K9I0_EMIH1</name>
<evidence type="ECO:0000313" key="2">
    <source>
        <dbReference type="EnsemblProtists" id="EOD32415"/>
    </source>
</evidence>
<feature type="chain" id="PRO_5044249620" evidence="1">
    <location>
        <begin position="22"/>
        <end position="275"/>
    </location>
</feature>
<evidence type="ECO:0000256" key="1">
    <source>
        <dbReference type="SAM" id="SignalP"/>
    </source>
</evidence>
<sequence length="275" mass="29775">MRGRSALLCCSLAAAAAGLLALSLDDGESGPASLLWKPLATLGIKLEPLDVAYIIIIRHGEKPPKGEHDNGLSPDGASRARYLQRCIASPYASIAFPLGAPTYVMASHGKKGRSHRPQDTARPVAEALGLRLDDDVFHKDTKGAVRRLHRVLQHGPQRGCSRSSVLLAWHHGSIPDIIHELLRGSEYKKEALGVVDRHGNPSHFGGKAANRLTALGSTIEGYVGGEEDPCAEGLAPTSRLTRKSWFRRYDGLLTEDDFGEGEGYDYDDYYEGDAP</sequence>
<dbReference type="InterPro" id="IPR029033">
    <property type="entry name" value="His_PPase_superfam"/>
</dbReference>
<dbReference type="AlphaFoldDB" id="A0A0D3K9I0"/>
<reference evidence="2" key="2">
    <citation type="submission" date="2024-10" db="UniProtKB">
        <authorList>
            <consortium name="EnsemblProtists"/>
        </authorList>
    </citation>
    <scope>IDENTIFICATION</scope>
</reference>
<keyword evidence="3" id="KW-1185">Reference proteome</keyword>
<accession>A0A0D3K9I0</accession>
<dbReference type="Proteomes" id="UP000013827">
    <property type="component" value="Unassembled WGS sequence"/>
</dbReference>
<feature type="signal peptide" evidence="1">
    <location>
        <begin position="1"/>
        <end position="21"/>
    </location>
</feature>
<dbReference type="SUPFAM" id="SSF53254">
    <property type="entry name" value="Phosphoglycerate mutase-like"/>
    <property type="match status" value="1"/>
</dbReference>
<dbReference type="PaxDb" id="2903-EOD32415"/>
<dbReference type="Gene3D" id="3.40.50.1240">
    <property type="entry name" value="Phosphoglycerate mutase-like"/>
    <property type="match status" value="1"/>
</dbReference>
<proteinExistence type="predicted"/>
<protein>
    <submittedName>
        <fullName evidence="2">Uncharacterized protein</fullName>
    </submittedName>
</protein>